<organism evidence="2 3">
    <name type="scientific">Hassallia byssoidea VB512170</name>
    <dbReference type="NCBI Taxonomy" id="1304833"/>
    <lineage>
        <taxon>Bacteria</taxon>
        <taxon>Bacillati</taxon>
        <taxon>Cyanobacteriota</taxon>
        <taxon>Cyanophyceae</taxon>
        <taxon>Nostocales</taxon>
        <taxon>Tolypothrichaceae</taxon>
        <taxon>Hassallia</taxon>
    </lineage>
</organism>
<evidence type="ECO:0008006" key="4">
    <source>
        <dbReference type="Google" id="ProtNLM"/>
    </source>
</evidence>
<evidence type="ECO:0000313" key="3">
    <source>
        <dbReference type="Proteomes" id="UP000031549"/>
    </source>
</evidence>
<dbReference type="PROSITE" id="PS51257">
    <property type="entry name" value="PROKAR_LIPOPROTEIN"/>
    <property type="match status" value="1"/>
</dbReference>
<protein>
    <recommendedName>
        <fullName evidence="4">Lipoprotein</fullName>
    </recommendedName>
</protein>
<dbReference type="AlphaFoldDB" id="A0A846H7A1"/>
<keyword evidence="1" id="KW-0472">Membrane</keyword>
<dbReference type="EMBL" id="JTCM02000011">
    <property type="protein sequence ID" value="NEU72559.1"/>
    <property type="molecule type" value="Genomic_DNA"/>
</dbReference>
<evidence type="ECO:0000256" key="1">
    <source>
        <dbReference type="SAM" id="Phobius"/>
    </source>
</evidence>
<proteinExistence type="predicted"/>
<reference evidence="2 3" key="1">
    <citation type="journal article" date="2015" name="Genome Announc.">
        <title>Draft Genome Sequence of Cyanobacterium Hassallia byssoidea Strain VB512170, Isolated from Monuments in India.</title>
        <authorList>
            <person name="Singh D."/>
            <person name="Chandrababunaidu M.M."/>
            <person name="Panda A."/>
            <person name="Sen D."/>
            <person name="Bhattacharyya S."/>
            <person name="Adhikary S.P."/>
            <person name="Tripathy S."/>
        </authorList>
    </citation>
    <scope>NUCLEOTIDE SEQUENCE [LARGE SCALE GENOMIC DNA]</scope>
    <source>
        <strain evidence="2 3">VB512170</strain>
    </source>
</reference>
<keyword evidence="1" id="KW-1133">Transmembrane helix</keyword>
<keyword evidence="1" id="KW-0812">Transmembrane</keyword>
<keyword evidence="3" id="KW-1185">Reference proteome</keyword>
<sequence length="141" mass="15195">MKKIDVAVTIIVIPIISAFLTGCAALDDIARVGGRQGDNLQPNVPGFTNKKPTAVTVLPPKNLNQNRLEKCSRQTGKSAVVEAWNLASSSGSQVEENYLLNVARDAIQRCTVGRVGDKILDELASSSVADFKQEYPQAELK</sequence>
<dbReference type="Proteomes" id="UP000031549">
    <property type="component" value="Unassembled WGS sequence"/>
</dbReference>
<evidence type="ECO:0000313" key="2">
    <source>
        <dbReference type="EMBL" id="NEU72559.1"/>
    </source>
</evidence>
<name>A0A846H7A1_9CYAN</name>
<accession>A0A846H7A1</accession>
<comment type="caution">
    <text evidence="2">The sequence shown here is derived from an EMBL/GenBank/DDBJ whole genome shotgun (WGS) entry which is preliminary data.</text>
</comment>
<dbReference type="RefSeq" id="WP_039754714.1">
    <property type="nucleotide sequence ID" value="NZ_JTCM02000011.1"/>
</dbReference>
<feature type="transmembrane region" description="Helical" evidence="1">
    <location>
        <begin position="6"/>
        <end position="26"/>
    </location>
</feature>
<gene>
    <name evidence="2" type="ORF">PI95_008245</name>
</gene>